<dbReference type="SUPFAM" id="SSF52047">
    <property type="entry name" value="RNI-like"/>
    <property type="match status" value="1"/>
</dbReference>
<dbReference type="SMART" id="SM00579">
    <property type="entry name" value="FBD"/>
    <property type="match status" value="1"/>
</dbReference>
<dbReference type="InterPro" id="IPR032675">
    <property type="entry name" value="LRR_dom_sf"/>
</dbReference>
<dbReference type="SUPFAM" id="SSF81383">
    <property type="entry name" value="F-box domain"/>
    <property type="match status" value="1"/>
</dbReference>
<dbReference type="InterPro" id="IPR001810">
    <property type="entry name" value="F-box_dom"/>
</dbReference>
<dbReference type="Proteomes" id="UP001374584">
    <property type="component" value="Unassembled WGS sequence"/>
</dbReference>
<evidence type="ECO:0000313" key="3">
    <source>
        <dbReference type="Proteomes" id="UP001374584"/>
    </source>
</evidence>
<dbReference type="EMBL" id="JAYMYR010000003">
    <property type="protein sequence ID" value="KAK7373672.1"/>
    <property type="molecule type" value="Genomic_DNA"/>
</dbReference>
<dbReference type="InterPro" id="IPR055411">
    <property type="entry name" value="LRR_FXL15/At3g58940/PEG3-like"/>
</dbReference>
<evidence type="ECO:0000313" key="2">
    <source>
        <dbReference type="EMBL" id="KAK7373672.1"/>
    </source>
</evidence>
<keyword evidence="3" id="KW-1185">Reference proteome</keyword>
<dbReference type="AlphaFoldDB" id="A0AAN9NMT6"/>
<comment type="caution">
    <text evidence="2">The sequence shown here is derived from an EMBL/GenBank/DDBJ whole genome shotgun (WGS) entry which is preliminary data.</text>
</comment>
<gene>
    <name evidence="2" type="ORF">VNO80_07088</name>
</gene>
<sequence>METQDRISALPDEILCHILSFLSTHDSFATSLLSKRWQPLWLFLSIINLDDQTFIQNGRSYPSFFKFSYGILLRCRMQQPLTIARFHLTPRVCGYSNDFPYHLFKKWVRIVIQRGIEQLYIEIPRALEVPHIIWSCKTLVVLKLYRLSIDVFVKVHLPALKTLHLDFLFISKSEYLAEVLHGCPNLEDFRAYHIFLDNKLEGIDFQTMPKLVKADLKLDYVFEFPLKVVSNVEHLRFFLKLKKESFPMFENLIHLELYLGSNIQWHLVIKMLSHCPKLETIMLHMPAEPYSCTSWICPQFVPECIASQLKRCSILNYTGRKSEMQFTKYIMQNSRALQTMAIRNTTIGKNYFSSRQNKRQMLQELVMCPKSSTNCKLFFK</sequence>
<dbReference type="InterPro" id="IPR050232">
    <property type="entry name" value="FBL13/AtMIF1-like"/>
</dbReference>
<dbReference type="CDD" id="cd22160">
    <property type="entry name" value="F-box_AtFBL13-like"/>
    <property type="match status" value="1"/>
</dbReference>
<dbReference type="InterPro" id="IPR006566">
    <property type="entry name" value="FBD"/>
</dbReference>
<reference evidence="2 3" key="1">
    <citation type="submission" date="2024-01" db="EMBL/GenBank/DDBJ databases">
        <title>The genomes of 5 underutilized Papilionoideae crops provide insights into root nodulation and disease resistanc.</title>
        <authorList>
            <person name="Jiang F."/>
        </authorList>
    </citation>
    <scope>NUCLEOTIDE SEQUENCE [LARGE SCALE GENOMIC DNA]</scope>
    <source>
        <strain evidence="2">JINMINGXINNONG_FW02</strain>
        <tissue evidence="2">Leaves</tissue>
    </source>
</reference>
<evidence type="ECO:0000259" key="1">
    <source>
        <dbReference type="PROSITE" id="PS50181"/>
    </source>
</evidence>
<dbReference type="PROSITE" id="PS50181">
    <property type="entry name" value="FBOX"/>
    <property type="match status" value="1"/>
</dbReference>
<proteinExistence type="predicted"/>
<name>A0AAN9NMT6_PHACN</name>
<dbReference type="Gene3D" id="1.20.1280.50">
    <property type="match status" value="1"/>
</dbReference>
<accession>A0AAN9NMT6</accession>
<feature type="domain" description="F-box" evidence="1">
    <location>
        <begin position="4"/>
        <end position="57"/>
    </location>
</feature>
<dbReference type="Gene3D" id="3.80.10.10">
    <property type="entry name" value="Ribonuclease Inhibitor"/>
    <property type="match status" value="1"/>
</dbReference>
<protein>
    <recommendedName>
        <fullName evidence="1">F-box domain-containing protein</fullName>
    </recommendedName>
</protein>
<dbReference type="Pfam" id="PF00646">
    <property type="entry name" value="F-box"/>
    <property type="match status" value="1"/>
</dbReference>
<dbReference type="PANTHER" id="PTHR31900:SF34">
    <property type="entry name" value="EMB|CAB62440.1-RELATED"/>
    <property type="match status" value="1"/>
</dbReference>
<dbReference type="SMART" id="SM00256">
    <property type="entry name" value="FBOX"/>
    <property type="match status" value="1"/>
</dbReference>
<dbReference type="Pfam" id="PF08387">
    <property type="entry name" value="FBD"/>
    <property type="match status" value="1"/>
</dbReference>
<dbReference type="InterPro" id="IPR053781">
    <property type="entry name" value="F-box_AtFBL13-like"/>
</dbReference>
<dbReference type="Pfam" id="PF24758">
    <property type="entry name" value="LRR_At5g56370"/>
    <property type="match status" value="1"/>
</dbReference>
<dbReference type="InterPro" id="IPR036047">
    <property type="entry name" value="F-box-like_dom_sf"/>
</dbReference>
<organism evidence="2 3">
    <name type="scientific">Phaseolus coccineus</name>
    <name type="common">Scarlet runner bean</name>
    <name type="synonym">Phaseolus multiflorus</name>
    <dbReference type="NCBI Taxonomy" id="3886"/>
    <lineage>
        <taxon>Eukaryota</taxon>
        <taxon>Viridiplantae</taxon>
        <taxon>Streptophyta</taxon>
        <taxon>Embryophyta</taxon>
        <taxon>Tracheophyta</taxon>
        <taxon>Spermatophyta</taxon>
        <taxon>Magnoliopsida</taxon>
        <taxon>eudicotyledons</taxon>
        <taxon>Gunneridae</taxon>
        <taxon>Pentapetalae</taxon>
        <taxon>rosids</taxon>
        <taxon>fabids</taxon>
        <taxon>Fabales</taxon>
        <taxon>Fabaceae</taxon>
        <taxon>Papilionoideae</taxon>
        <taxon>50 kb inversion clade</taxon>
        <taxon>NPAAA clade</taxon>
        <taxon>indigoferoid/millettioid clade</taxon>
        <taxon>Phaseoleae</taxon>
        <taxon>Phaseolus</taxon>
    </lineage>
</organism>
<dbReference type="PANTHER" id="PTHR31900">
    <property type="entry name" value="F-BOX/RNI SUPERFAMILY PROTEIN-RELATED"/>
    <property type="match status" value="1"/>
</dbReference>